<proteinExistence type="inferred from homology"/>
<dbReference type="InterPro" id="IPR041492">
    <property type="entry name" value="HAD_2"/>
</dbReference>
<dbReference type="RefSeq" id="WP_167959534.1">
    <property type="nucleotide sequence ID" value="NZ_CP050831.1"/>
</dbReference>
<dbReference type="Gene3D" id="3.40.50.1000">
    <property type="entry name" value="HAD superfamily/HAD-like"/>
    <property type="match status" value="1"/>
</dbReference>
<accession>A0A6H0KH91</accession>
<dbReference type="GO" id="GO:0006281">
    <property type="term" value="P:DNA repair"/>
    <property type="evidence" value="ECO:0007669"/>
    <property type="project" value="TreeGrafter"/>
</dbReference>
<organism evidence="5 6">
    <name type="scientific">Bacteroides faecium</name>
    <dbReference type="NCBI Taxonomy" id="2715212"/>
    <lineage>
        <taxon>Bacteria</taxon>
        <taxon>Pseudomonadati</taxon>
        <taxon>Bacteroidota</taxon>
        <taxon>Bacteroidia</taxon>
        <taxon>Bacteroidales</taxon>
        <taxon>Bacteroidaceae</taxon>
        <taxon>Bacteroides</taxon>
    </lineage>
</organism>
<dbReference type="InterPro" id="IPR050155">
    <property type="entry name" value="HAD-like_hydrolase_sf"/>
</dbReference>
<evidence type="ECO:0000256" key="2">
    <source>
        <dbReference type="ARBA" id="ARBA00004818"/>
    </source>
</evidence>
<dbReference type="SUPFAM" id="SSF56784">
    <property type="entry name" value="HAD-like"/>
    <property type="match status" value="1"/>
</dbReference>
<comment type="pathway">
    <text evidence="2">Organic acid metabolism; glycolate biosynthesis; glycolate from 2-phosphoglycolate: step 1/1.</text>
</comment>
<dbReference type="SFLD" id="SFLDG01129">
    <property type="entry name" value="C1.5:_HAD__Beta-PGM__Phosphata"/>
    <property type="match status" value="1"/>
</dbReference>
<dbReference type="SFLD" id="SFLDS00003">
    <property type="entry name" value="Haloacid_Dehalogenase"/>
    <property type="match status" value="1"/>
</dbReference>
<dbReference type="KEGG" id="bfc:BacF7301_00775"/>
<evidence type="ECO:0000256" key="3">
    <source>
        <dbReference type="ARBA" id="ARBA00006171"/>
    </source>
</evidence>
<evidence type="ECO:0000313" key="6">
    <source>
        <dbReference type="Proteomes" id="UP000501780"/>
    </source>
</evidence>
<sequence>MIKLVAFDLDGTIGDTIPMCISAFKKAAAPYANHELTEKEIIQTFGLNEEGMIRQVITGDNWQKALDDFYDVYKKMHAIKCPHPFEGIVELIGELKKKSIVIALVTGKGEKSCTITLKQFNMEECFDYIKTGSSERNRKAEHLNNLLVEYNLQPYEMVYIGDAVSDIMACQKVGIKCLSAAWAVSDMDICNIKEHNKEHLFYSIESLRFFLTESFESI</sequence>
<dbReference type="GO" id="GO:0008967">
    <property type="term" value="F:phosphoglycolate phosphatase activity"/>
    <property type="evidence" value="ECO:0007669"/>
    <property type="project" value="UniProtKB-EC"/>
</dbReference>
<dbReference type="Gene3D" id="1.10.150.240">
    <property type="entry name" value="Putative phosphatase, domain 2"/>
    <property type="match status" value="1"/>
</dbReference>
<keyword evidence="5" id="KW-0378">Hydrolase</keyword>
<dbReference type="InterPro" id="IPR036412">
    <property type="entry name" value="HAD-like_sf"/>
</dbReference>
<keyword evidence="6" id="KW-1185">Reference proteome</keyword>
<evidence type="ECO:0000256" key="1">
    <source>
        <dbReference type="ARBA" id="ARBA00000830"/>
    </source>
</evidence>
<comment type="similarity">
    <text evidence="3">Belongs to the HAD-like hydrolase superfamily. CbbY/CbbZ/Gph/YieH family.</text>
</comment>
<gene>
    <name evidence="5" type="ORF">BacF7301_00775</name>
</gene>
<dbReference type="PANTHER" id="PTHR43434">
    <property type="entry name" value="PHOSPHOGLYCOLATE PHOSPHATASE"/>
    <property type="match status" value="1"/>
</dbReference>
<dbReference type="InterPro" id="IPR023198">
    <property type="entry name" value="PGP-like_dom2"/>
</dbReference>
<evidence type="ECO:0000313" key="5">
    <source>
        <dbReference type="EMBL" id="QIU92776.1"/>
    </source>
</evidence>
<comment type="catalytic activity">
    <reaction evidence="1">
        <text>2-phosphoglycolate + H2O = glycolate + phosphate</text>
        <dbReference type="Rhea" id="RHEA:14369"/>
        <dbReference type="ChEBI" id="CHEBI:15377"/>
        <dbReference type="ChEBI" id="CHEBI:29805"/>
        <dbReference type="ChEBI" id="CHEBI:43474"/>
        <dbReference type="ChEBI" id="CHEBI:58033"/>
        <dbReference type="EC" id="3.1.3.18"/>
    </reaction>
</comment>
<dbReference type="Proteomes" id="UP000501780">
    <property type="component" value="Chromosome"/>
</dbReference>
<dbReference type="PANTHER" id="PTHR43434:SF1">
    <property type="entry name" value="PHOSPHOGLYCOLATE PHOSPHATASE"/>
    <property type="match status" value="1"/>
</dbReference>
<protein>
    <recommendedName>
        <fullName evidence="4">phosphoglycolate phosphatase</fullName>
        <ecNumber evidence="4">3.1.3.18</ecNumber>
    </recommendedName>
</protein>
<dbReference type="EC" id="3.1.3.18" evidence="4"/>
<reference evidence="5 6" key="1">
    <citation type="submission" date="2020-03" db="EMBL/GenBank/DDBJ databases">
        <title>Genomic analysis of Bacteroides faecium CBA7301.</title>
        <authorList>
            <person name="Kim J."/>
            <person name="Roh S.W."/>
        </authorList>
    </citation>
    <scope>NUCLEOTIDE SEQUENCE [LARGE SCALE GENOMIC DNA]</scope>
    <source>
        <strain evidence="5 6">CBA7301</strain>
    </source>
</reference>
<dbReference type="AlphaFoldDB" id="A0A6H0KH91"/>
<dbReference type="EMBL" id="CP050831">
    <property type="protein sequence ID" value="QIU92776.1"/>
    <property type="molecule type" value="Genomic_DNA"/>
</dbReference>
<evidence type="ECO:0000256" key="4">
    <source>
        <dbReference type="ARBA" id="ARBA00013078"/>
    </source>
</evidence>
<dbReference type="Pfam" id="PF13419">
    <property type="entry name" value="HAD_2"/>
    <property type="match status" value="1"/>
</dbReference>
<name>A0A6H0KH91_9BACE</name>
<dbReference type="InterPro" id="IPR023214">
    <property type="entry name" value="HAD_sf"/>
</dbReference>